<dbReference type="Gene3D" id="2.40.10.10">
    <property type="entry name" value="Trypsin-like serine proteases"/>
    <property type="match status" value="2"/>
</dbReference>
<sequence length="380" mass="40714">MRMRLTGPELGKIRRAVVLTYGGSGHSLEELNLALTDYIDCKNVFDYVTVNQPFDLQVASLLKRANGEGWLPGLIGALQQHQSESADLQEVLHTILTTASARQVVGLASGSPELPAETRAQLQAILPGGGTILDLTTLQRRIRCVCRIDYADLNPPGFGSGFLVGPDLVLTNWHVMSRFLEAPPHAQIAKQLRFRFDLLKRTDAVDGKGRVAEAKINGGSPILRFSPAAGMELRGGTGEPGRDALDYALVRLAERVGDDPLPGGRSGEIRGHVKLRASMPLPAQATALMVLQHPMRGELQFAIGTVLGPNMTGSRIKHTAATQSGSSGSLVLDASLGPIALHNATRRGGDRENQLFNTAVPLTRIVEDLKSLGAIGLLQE</sequence>
<dbReference type="InterPro" id="IPR043504">
    <property type="entry name" value="Peptidase_S1_PA_chymotrypsin"/>
</dbReference>
<name>A0A679J9Y4_9HYPH</name>
<organism evidence="1">
    <name type="scientific">Methylobacterium bullatum</name>
    <dbReference type="NCBI Taxonomy" id="570505"/>
    <lineage>
        <taxon>Bacteria</taxon>
        <taxon>Pseudomonadati</taxon>
        <taxon>Pseudomonadota</taxon>
        <taxon>Alphaproteobacteria</taxon>
        <taxon>Hyphomicrobiales</taxon>
        <taxon>Methylobacteriaceae</taxon>
        <taxon>Methylobacterium</taxon>
    </lineage>
</organism>
<gene>
    <name evidence="1" type="ORF">MBUL_03169</name>
</gene>
<protein>
    <recommendedName>
        <fullName evidence="2">Serine protease</fullName>
    </recommendedName>
</protein>
<dbReference type="SUPFAM" id="SSF50494">
    <property type="entry name" value="Trypsin-like serine proteases"/>
    <property type="match status" value="1"/>
</dbReference>
<evidence type="ECO:0000313" key="1">
    <source>
        <dbReference type="EMBL" id="CAA2105391.1"/>
    </source>
</evidence>
<dbReference type="Pfam" id="PF13365">
    <property type="entry name" value="Trypsin_2"/>
    <property type="match status" value="1"/>
</dbReference>
<evidence type="ECO:0008006" key="2">
    <source>
        <dbReference type="Google" id="ProtNLM"/>
    </source>
</evidence>
<dbReference type="InterPro" id="IPR009003">
    <property type="entry name" value="Peptidase_S1_PA"/>
</dbReference>
<reference evidence="1" key="1">
    <citation type="submission" date="2019-12" db="EMBL/GenBank/DDBJ databases">
        <authorList>
            <person name="Cremers G."/>
        </authorList>
    </citation>
    <scope>NUCLEOTIDE SEQUENCE</scope>
    <source>
        <strain evidence="1">Mbul1</strain>
    </source>
</reference>
<dbReference type="AlphaFoldDB" id="A0A679J9Y4"/>
<accession>A0A679J9Y4</accession>
<dbReference type="EMBL" id="LR743504">
    <property type="protein sequence ID" value="CAA2105391.1"/>
    <property type="molecule type" value="Genomic_DNA"/>
</dbReference>
<proteinExistence type="predicted"/>